<name>A0A8X6RD96_TRICX</name>
<reference evidence="1" key="1">
    <citation type="submission" date="2020-08" db="EMBL/GenBank/DDBJ databases">
        <title>Multicomponent nature underlies the extraordinary mechanical properties of spider dragline silk.</title>
        <authorList>
            <person name="Kono N."/>
            <person name="Nakamura H."/>
            <person name="Mori M."/>
            <person name="Yoshida Y."/>
            <person name="Ohtoshi R."/>
            <person name="Malay A.D."/>
            <person name="Moran D.A.P."/>
            <person name="Tomita M."/>
            <person name="Numata K."/>
            <person name="Arakawa K."/>
        </authorList>
    </citation>
    <scope>NUCLEOTIDE SEQUENCE</scope>
</reference>
<dbReference type="Proteomes" id="UP000887159">
    <property type="component" value="Unassembled WGS sequence"/>
</dbReference>
<dbReference type="AlphaFoldDB" id="A0A8X6RD96"/>
<organism evidence="1 2">
    <name type="scientific">Trichonephila clavipes</name>
    <name type="common">Golden silk orbweaver</name>
    <name type="synonym">Nephila clavipes</name>
    <dbReference type="NCBI Taxonomy" id="2585209"/>
    <lineage>
        <taxon>Eukaryota</taxon>
        <taxon>Metazoa</taxon>
        <taxon>Ecdysozoa</taxon>
        <taxon>Arthropoda</taxon>
        <taxon>Chelicerata</taxon>
        <taxon>Arachnida</taxon>
        <taxon>Araneae</taxon>
        <taxon>Araneomorphae</taxon>
        <taxon>Entelegynae</taxon>
        <taxon>Araneoidea</taxon>
        <taxon>Nephilidae</taxon>
        <taxon>Trichonephila</taxon>
    </lineage>
</organism>
<dbReference type="EMBL" id="BMAU01021087">
    <property type="protein sequence ID" value="GFX90039.1"/>
    <property type="molecule type" value="Genomic_DNA"/>
</dbReference>
<comment type="caution">
    <text evidence="1">The sequence shown here is derived from an EMBL/GenBank/DDBJ whole genome shotgun (WGS) entry which is preliminary data.</text>
</comment>
<dbReference type="Gene3D" id="3.10.10.10">
    <property type="entry name" value="HIV Type 1 Reverse Transcriptase, subunit A, domain 1"/>
    <property type="match status" value="1"/>
</dbReference>
<gene>
    <name evidence="1" type="ORF">TNCV_887371</name>
</gene>
<dbReference type="GO" id="GO:0071897">
    <property type="term" value="P:DNA biosynthetic process"/>
    <property type="evidence" value="ECO:0007669"/>
    <property type="project" value="UniProtKB-ARBA"/>
</dbReference>
<protein>
    <submittedName>
        <fullName evidence="1">Uncharacterized protein</fullName>
    </submittedName>
</protein>
<accession>A0A8X6RD96</accession>
<evidence type="ECO:0000313" key="1">
    <source>
        <dbReference type="EMBL" id="GFX90039.1"/>
    </source>
</evidence>
<sequence>MSMSPRCHKAVPVPETASTPLVEALLQICRWVFPRDIQVDRGALFMSILTTELFQKLGTYCSLRVPFRLKNAFYCFSRLMAELPQGHEKFDLLYLDNVVVFSEGWDFLIDHMDGIWSGTHV</sequence>
<dbReference type="Gene3D" id="3.30.70.270">
    <property type="match status" value="1"/>
</dbReference>
<dbReference type="SUPFAM" id="SSF56672">
    <property type="entry name" value="DNA/RNA polymerases"/>
    <property type="match status" value="1"/>
</dbReference>
<evidence type="ECO:0000313" key="2">
    <source>
        <dbReference type="Proteomes" id="UP000887159"/>
    </source>
</evidence>
<proteinExistence type="predicted"/>
<dbReference type="InterPro" id="IPR043128">
    <property type="entry name" value="Rev_trsase/Diguanyl_cyclase"/>
</dbReference>
<dbReference type="InterPro" id="IPR043502">
    <property type="entry name" value="DNA/RNA_pol_sf"/>
</dbReference>
<keyword evidence="2" id="KW-1185">Reference proteome</keyword>